<protein>
    <submittedName>
        <fullName evidence="2">CSON001902 protein</fullName>
    </submittedName>
</protein>
<reference evidence="2" key="1">
    <citation type="submission" date="2018-07" db="EMBL/GenBank/DDBJ databases">
        <authorList>
            <person name="Quirk P.G."/>
            <person name="Krulwich T.A."/>
        </authorList>
    </citation>
    <scope>NUCLEOTIDE SEQUENCE</scope>
</reference>
<feature type="region of interest" description="Disordered" evidence="1">
    <location>
        <begin position="29"/>
        <end position="89"/>
    </location>
</feature>
<dbReference type="AlphaFoldDB" id="A0A336LRE4"/>
<accession>A0A336LRE4</accession>
<organism evidence="2">
    <name type="scientific">Culicoides sonorensis</name>
    <name type="common">Biting midge</name>
    <dbReference type="NCBI Taxonomy" id="179676"/>
    <lineage>
        <taxon>Eukaryota</taxon>
        <taxon>Metazoa</taxon>
        <taxon>Ecdysozoa</taxon>
        <taxon>Arthropoda</taxon>
        <taxon>Hexapoda</taxon>
        <taxon>Insecta</taxon>
        <taxon>Pterygota</taxon>
        <taxon>Neoptera</taxon>
        <taxon>Endopterygota</taxon>
        <taxon>Diptera</taxon>
        <taxon>Nematocera</taxon>
        <taxon>Chironomoidea</taxon>
        <taxon>Ceratopogonidae</taxon>
        <taxon>Ceratopogoninae</taxon>
        <taxon>Culicoides</taxon>
        <taxon>Monoculicoides</taxon>
    </lineage>
</organism>
<dbReference type="VEuPathDB" id="VectorBase:CSON001902"/>
<name>A0A336LRE4_CULSO</name>
<gene>
    <name evidence="2" type="primary">CSON001902</name>
</gene>
<proteinExistence type="predicted"/>
<evidence type="ECO:0000256" key="1">
    <source>
        <dbReference type="SAM" id="MobiDB-lite"/>
    </source>
</evidence>
<evidence type="ECO:0000313" key="2">
    <source>
        <dbReference type="EMBL" id="SSX20594.1"/>
    </source>
</evidence>
<dbReference type="EMBL" id="UFQT01000130">
    <property type="protein sequence ID" value="SSX20594.1"/>
    <property type="molecule type" value="Genomic_DNA"/>
</dbReference>
<sequence length="103" mass="11245">MQSRTILTNEELDSLDLATDNLPAVDTPDACDKAAISPDGGGSGNNVNKGNSNDQDDPRPPFMRQQTTGGSVKGPPPRQNTITRRRLRAPVWASRTAKYRHLF</sequence>